<dbReference type="AlphaFoldDB" id="A0A1S3ZQ18"/>
<reference evidence="2" key="1">
    <citation type="submission" date="2025-08" db="UniProtKB">
        <authorList>
            <consortium name="RefSeq"/>
        </authorList>
    </citation>
    <scope>IDENTIFICATION</scope>
</reference>
<feature type="transmembrane region" description="Helical" evidence="1">
    <location>
        <begin position="108"/>
        <end position="134"/>
    </location>
</feature>
<evidence type="ECO:0000256" key="1">
    <source>
        <dbReference type="SAM" id="Phobius"/>
    </source>
</evidence>
<organism evidence="2">
    <name type="scientific">Nicotiana tabacum</name>
    <name type="common">Common tobacco</name>
    <dbReference type="NCBI Taxonomy" id="4097"/>
    <lineage>
        <taxon>Eukaryota</taxon>
        <taxon>Viridiplantae</taxon>
        <taxon>Streptophyta</taxon>
        <taxon>Embryophyta</taxon>
        <taxon>Tracheophyta</taxon>
        <taxon>Spermatophyta</taxon>
        <taxon>Magnoliopsida</taxon>
        <taxon>eudicotyledons</taxon>
        <taxon>Gunneridae</taxon>
        <taxon>Pentapetalae</taxon>
        <taxon>asterids</taxon>
        <taxon>lamiids</taxon>
        <taxon>Solanales</taxon>
        <taxon>Solanaceae</taxon>
        <taxon>Nicotianoideae</taxon>
        <taxon>Nicotianeae</taxon>
        <taxon>Nicotiana</taxon>
    </lineage>
</organism>
<keyword evidence="1" id="KW-1133">Transmembrane helix</keyword>
<gene>
    <name evidence="2" type="primary">LOC107789190</name>
</gene>
<keyword evidence="1" id="KW-0472">Membrane</keyword>
<evidence type="ECO:0000313" key="2">
    <source>
        <dbReference type="RefSeq" id="XP_016466452.1"/>
    </source>
</evidence>
<feature type="transmembrane region" description="Helical" evidence="1">
    <location>
        <begin position="246"/>
        <end position="265"/>
    </location>
</feature>
<feature type="transmembrane region" description="Helical" evidence="1">
    <location>
        <begin position="217"/>
        <end position="234"/>
    </location>
</feature>
<proteinExistence type="predicted"/>
<dbReference type="PaxDb" id="4097-A0A1S3ZQ18"/>
<dbReference type="OrthoDB" id="2020089at2759"/>
<dbReference type="GO" id="GO:0009941">
    <property type="term" value="C:chloroplast envelope"/>
    <property type="evidence" value="ECO:0000318"/>
    <property type="project" value="GO_Central"/>
</dbReference>
<feature type="transmembrane region" description="Helical" evidence="1">
    <location>
        <begin position="146"/>
        <end position="171"/>
    </location>
</feature>
<dbReference type="InterPro" id="IPR005134">
    <property type="entry name" value="UPF0114"/>
</dbReference>
<keyword evidence="1" id="KW-0812">Transmembrane</keyword>
<dbReference type="KEGG" id="nta:107789190"/>
<name>A0A1S3ZQ18_TOBAC</name>
<dbReference type="STRING" id="4097.A0A1S3ZQ18"/>
<dbReference type="PANTHER" id="PTHR31721:SF8">
    <property type="entry name" value="OVULE PROTEIN"/>
    <property type="match status" value="1"/>
</dbReference>
<dbReference type="RefSeq" id="XP_016466452.1">
    <property type="nucleotide sequence ID" value="XM_016610966.1"/>
</dbReference>
<dbReference type="PANTHER" id="PTHR31721">
    <property type="entry name" value="OS06G0710300 PROTEIN"/>
    <property type="match status" value="1"/>
</dbReference>
<protein>
    <submittedName>
        <fullName evidence="2">Uncharacterized protein</fullName>
    </submittedName>
</protein>
<accession>A0A1S3ZQ18</accession>
<dbReference type="Pfam" id="PF03350">
    <property type="entry name" value="UPF0114"/>
    <property type="match status" value="1"/>
</dbReference>
<sequence length="272" mass="30217">MHKTLSFPSPDTMKIPTTRGLATNSTAPFLSRISKSASALKWVPQYQPCWVEFRVSLSNGSARCTNSSVHASSPAIQSDFNSNILHIPKAKLQLVGETVEKVIYSCRFFAILAVWGSLIGSFLCFIKGCTYVISSFQEYFTSQAKVILFLVEAIDIYLLGTVMLVFGMGLYELFISNLDKGKSMSREKSSPYRSNLLGMFTLKERPRWLEITSVSGLKTKIGHVIVMLLLIGLFDKSKRAVINSPFDLLCFSASLLLCSACLYLLSKLTDDN</sequence>